<feature type="region of interest" description="Disordered" evidence="2">
    <location>
        <begin position="319"/>
        <end position="340"/>
    </location>
</feature>
<gene>
    <name evidence="4" type="primary">yhdN</name>
    <name evidence="4" type="ORF">BpJC7_32220</name>
</gene>
<comment type="caution">
    <text evidence="4">The sequence shown here is derived from an EMBL/GenBank/DDBJ whole genome shotgun (WGS) entry which is preliminary data.</text>
</comment>
<evidence type="ECO:0000313" key="5">
    <source>
        <dbReference type="Proteomes" id="UP000391919"/>
    </source>
</evidence>
<dbReference type="InterPro" id="IPR036812">
    <property type="entry name" value="NAD(P)_OxRdtase_dom_sf"/>
</dbReference>
<dbReference type="PANTHER" id="PTHR43364">
    <property type="entry name" value="NADH-SPECIFIC METHYLGLYOXAL REDUCTASE-RELATED"/>
    <property type="match status" value="1"/>
</dbReference>
<dbReference type="AlphaFoldDB" id="A0A5J4JL41"/>
<keyword evidence="5" id="KW-1185">Reference proteome</keyword>
<proteinExistence type="predicted"/>
<dbReference type="InterPro" id="IPR018170">
    <property type="entry name" value="Aldo/ket_reductase_CS"/>
</dbReference>
<dbReference type="CDD" id="cd19148">
    <property type="entry name" value="AKR_AKR11B1"/>
    <property type="match status" value="1"/>
</dbReference>
<name>A0A5J4JL41_9BACI</name>
<evidence type="ECO:0000256" key="1">
    <source>
        <dbReference type="ARBA" id="ARBA00023002"/>
    </source>
</evidence>
<dbReference type="FunFam" id="3.20.20.100:FF:000004">
    <property type="entry name" value="Oxidoreductase, aldo/keto reductase"/>
    <property type="match status" value="1"/>
</dbReference>
<dbReference type="Pfam" id="PF00248">
    <property type="entry name" value="Aldo_ket_red"/>
    <property type="match status" value="1"/>
</dbReference>
<evidence type="ECO:0000313" key="4">
    <source>
        <dbReference type="EMBL" id="GER71919.1"/>
    </source>
</evidence>
<feature type="domain" description="NADP-dependent oxidoreductase" evidence="3">
    <location>
        <begin position="15"/>
        <end position="310"/>
    </location>
</feature>
<reference evidence="4 5" key="1">
    <citation type="submission" date="2019-09" db="EMBL/GenBank/DDBJ databases">
        <title>Draft genome sequence of Bacillus sp. JC-7.</title>
        <authorList>
            <person name="Tanaka N."/>
            <person name="Shiwa Y."/>
            <person name="Fujita N."/>
            <person name="Tanasupawat S."/>
        </authorList>
    </citation>
    <scope>NUCLEOTIDE SEQUENCE [LARGE SCALE GENOMIC DNA]</scope>
    <source>
        <strain evidence="4 5">JC-7</strain>
    </source>
</reference>
<dbReference type="InterPro" id="IPR023210">
    <property type="entry name" value="NADP_OxRdtase_dom"/>
</dbReference>
<dbReference type="EMBL" id="BKZQ01000108">
    <property type="protein sequence ID" value="GER71919.1"/>
    <property type="molecule type" value="Genomic_DNA"/>
</dbReference>
<dbReference type="InterPro" id="IPR050523">
    <property type="entry name" value="AKR_Detox_Biosynth"/>
</dbReference>
<evidence type="ECO:0000256" key="2">
    <source>
        <dbReference type="SAM" id="MobiDB-lite"/>
    </source>
</evidence>
<organism evidence="4 5">
    <name type="scientific">Weizmannia acidilactici</name>
    <dbReference type="NCBI Taxonomy" id="2607726"/>
    <lineage>
        <taxon>Bacteria</taxon>
        <taxon>Bacillati</taxon>
        <taxon>Bacillota</taxon>
        <taxon>Bacilli</taxon>
        <taxon>Bacillales</taxon>
        <taxon>Bacillaceae</taxon>
        <taxon>Heyndrickxia</taxon>
    </lineage>
</organism>
<dbReference type="GO" id="GO:0005829">
    <property type="term" value="C:cytosol"/>
    <property type="evidence" value="ECO:0007669"/>
    <property type="project" value="TreeGrafter"/>
</dbReference>
<dbReference type="GO" id="GO:0016491">
    <property type="term" value="F:oxidoreductase activity"/>
    <property type="evidence" value="ECO:0007669"/>
    <property type="project" value="UniProtKB-KW"/>
</dbReference>
<dbReference type="RefSeq" id="WP_151680336.1">
    <property type="nucleotide sequence ID" value="NZ_BKZQ01000108.1"/>
</dbReference>
<evidence type="ECO:0000259" key="3">
    <source>
        <dbReference type="Pfam" id="PF00248"/>
    </source>
</evidence>
<dbReference type="PANTHER" id="PTHR43364:SF4">
    <property type="entry name" value="NAD(P)-LINKED OXIDOREDUCTASE SUPERFAMILY PROTEIN"/>
    <property type="match status" value="1"/>
</dbReference>
<dbReference type="InterPro" id="IPR020471">
    <property type="entry name" value="AKR"/>
</dbReference>
<accession>A0A5J4JL41</accession>
<sequence length="340" mass="38195">MEFVKITGTDITASRIGLGTWAIGGWMWGGTDERQSILTIHAALDKGINLIDTAPAYGQGRSEEIVGKALKEYGRRDEIVIATKTGLDWVGETVFRNGTKARIKKEAEDSLKRLQTDYIDIYQVHWPDPLTPIEETAEAMHELYKEGKIRAIGVSNFSPEQMDRFKSAAPLHTVQPPYNLFERGIEKDILPYCQQHGLTTLLYGSLCRGLLTGKMSKERVFTGDDLRNTDPKFQEPRYSQYLDAVAALEKLAKERFGKSVLALAVRWVLDQPGASIALWGARRPDQVEPVNDLFDFTLDEQTKKDIDAIIATHVKDPVGSEFMAPPDREQVSDLLKTKQE</sequence>
<dbReference type="SUPFAM" id="SSF51430">
    <property type="entry name" value="NAD(P)-linked oxidoreductase"/>
    <property type="match status" value="1"/>
</dbReference>
<dbReference type="Gene3D" id="3.20.20.100">
    <property type="entry name" value="NADP-dependent oxidoreductase domain"/>
    <property type="match status" value="1"/>
</dbReference>
<protein>
    <submittedName>
        <fullName evidence="4">General stress protein 69</fullName>
    </submittedName>
</protein>
<feature type="compositionally biased region" description="Basic and acidic residues" evidence="2">
    <location>
        <begin position="326"/>
        <end position="340"/>
    </location>
</feature>
<dbReference type="Proteomes" id="UP000391919">
    <property type="component" value="Unassembled WGS sequence"/>
</dbReference>
<dbReference type="PROSITE" id="PS00062">
    <property type="entry name" value="ALDOKETO_REDUCTASE_2"/>
    <property type="match status" value="1"/>
</dbReference>
<dbReference type="PRINTS" id="PR00069">
    <property type="entry name" value="ALDKETRDTASE"/>
</dbReference>
<keyword evidence="1" id="KW-0560">Oxidoreductase</keyword>